<name>A0A2P2J1G5_RHIMU</name>
<organism evidence="1">
    <name type="scientific">Rhizophora mucronata</name>
    <name type="common">Asiatic mangrove</name>
    <dbReference type="NCBI Taxonomy" id="61149"/>
    <lineage>
        <taxon>Eukaryota</taxon>
        <taxon>Viridiplantae</taxon>
        <taxon>Streptophyta</taxon>
        <taxon>Embryophyta</taxon>
        <taxon>Tracheophyta</taxon>
        <taxon>Spermatophyta</taxon>
        <taxon>Magnoliopsida</taxon>
        <taxon>eudicotyledons</taxon>
        <taxon>Gunneridae</taxon>
        <taxon>Pentapetalae</taxon>
        <taxon>rosids</taxon>
        <taxon>fabids</taxon>
        <taxon>Malpighiales</taxon>
        <taxon>Rhizophoraceae</taxon>
        <taxon>Rhizophora</taxon>
    </lineage>
</organism>
<accession>A0A2P2J1G5</accession>
<evidence type="ECO:0000313" key="1">
    <source>
        <dbReference type="EMBL" id="MBW87318.1"/>
    </source>
</evidence>
<dbReference type="AlphaFoldDB" id="A0A2P2J1G5"/>
<sequence>MQKVRPLCCKFQLFYLFPIRTETLSVLKDFSFECH</sequence>
<reference evidence="1" key="1">
    <citation type="submission" date="2018-02" db="EMBL/GenBank/DDBJ databases">
        <title>Rhizophora mucronata_Transcriptome.</title>
        <authorList>
            <person name="Meera S.P."/>
            <person name="Sreeshan A."/>
            <person name="Augustine A."/>
        </authorList>
    </citation>
    <scope>NUCLEOTIDE SEQUENCE</scope>
    <source>
        <tissue evidence="1">Leaf</tissue>
    </source>
</reference>
<dbReference type="EMBL" id="GGEC01006835">
    <property type="protein sequence ID" value="MBW87318.1"/>
    <property type="molecule type" value="Transcribed_RNA"/>
</dbReference>
<protein>
    <submittedName>
        <fullName evidence="1">Uncharacterized protein</fullName>
    </submittedName>
</protein>
<proteinExistence type="predicted"/>